<evidence type="ECO:0000256" key="4">
    <source>
        <dbReference type="ARBA" id="ARBA00023154"/>
    </source>
</evidence>
<dbReference type="Pfam" id="PF00132">
    <property type="entry name" value="Hexapep"/>
    <property type="match status" value="2"/>
</dbReference>
<dbReference type="eggNOG" id="arCOG00666">
    <property type="taxonomic scope" value="Archaea"/>
</dbReference>
<sequence>MTYISPRAKILSKNVSRNVVVLGPTVINEGTIVEPLVIIGHPIRSKLLSVRDKGSVIEQLMDDVSSGAVIGRNCIIRSNVIIYENVEIGDGVETGHNALIRENTRVGANTRIGSGVIIDGDTVIGSNVSIQSMVYIPRGTVIEDNVFLGPNVVITNDKYPPSRRLDGVKIRRNAVIGANATLIAGIEVGENAVVAAGAVVTRDVPPGEVVAGVPARPIYSVDVFIKKRIEYERSEAP</sequence>
<proteinExistence type="predicted"/>
<dbReference type="OrthoDB" id="30669at2157"/>
<dbReference type="GeneID" id="9752956"/>
<dbReference type="EMBL" id="CP002100">
    <property type="protein sequence ID" value="ADN51378.1"/>
    <property type="molecule type" value="Genomic_DNA"/>
</dbReference>
<dbReference type="InterPro" id="IPR001451">
    <property type="entry name" value="Hexapep"/>
</dbReference>
<dbReference type="GO" id="GO:0016740">
    <property type="term" value="F:transferase activity"/>
    <property type="evidence" value="ECO:0007669"/>
    <property type="project" value="UniProtKB-KW"/>
</dbReference>
<dbReference type="PANTHER" id="PTHR43300">
    <property type="entry name" value="ACETYLTRANSFERASE"/>
    <property type="match status" value="1"/>
</dbReference>
<dbReference type="HOGENOM" id="CLU_051638_9_0_2"/>
<dbReference type="STRING" id="572478.Vdis_2006"/>
<name>E1QP13_VULDI</name>
<dbReference type="PANTHER" id="PTHR43300:SF10">
    <property type="entry name" value="2,3,4,5-TETRAHYDROPYRIDINE-2,6-DICARBOXYLATE N-ACETYLTRANSFERASE"/>
    <property type="match status" value="1"/>
</dbReference>
<reference evidence="5 6" key="1">
    <citation type="journal article" date="2010" name="Stand. Genomic Sci.">
        <title>Complete genome sequence of Vulcanisaeta distributa type strain (IC-017).</title>
        <authorList>
            <person name="Mavromatis K."/>
            <person name="Sikorski J."/>
            <person name="Pabst E."/>
            <person name="Teshima H."/>
            <person name="Lapidus A."/>
            <person name="Lucas S."/>
            <person name="Nolan M."/>
            <person name="Glavina Del Rio T."/>
            <person name="Cheng J.F."/>
            <person name="Bruce D."/>
            <person name="Goodwin L."/>
            <person name="Pitluck S."/>
            <person name="Liolios K."/>
            <person name="Ivanova N."/>
            <person name="Mikhailova N."/>
            <person name="Pati A."/>
            <person name="Chen A."/>
            <person name="Palaniappan K."/>
            <person name="Land M."/>
            <person name="Hauser L."/>
            <person name="Chang Y.J."/>
            <person name="Jeffries C.D."/>
            <person name="Rohde M."/>
            <person name="Spring S."/>
            <person name="Goker M."/>
            <person name="Wirth R."/>
            <person name="Woyke T."/>
            <person name="Bristow J."/>
            <person name="Eisen J.A."/>
            <person name="Markowitz V."/>
            <person name="Hugenholtz P."/>
            <person name="Klenk H.P."/>
            <person name="Kyrpides N.C."/>
        </authorList>
    </citation>
    <scope>NUCLEOTIDE SEQUENCE [LARGE SCALE GENOMIC DNA]</scope>
    <source>
        <strain evidence="6">DSM 14429 / JCM 11212 / NBRC 100878 / IC-017</strain>
    </source>
</reference>
<dbReference type="Proteomes" id="UP000006681">
    <property type="component" value="Chromosome"/>
</dbReference>
<evidence type="ECO:0000256" key="1">
    <source>
        <dbReference type="ARBA" id="ARBA00022605"/>
    </source>
</evidence>
<dbReference type="KEGG" id="vdi:Vdis_2006"/>
<dbReference type="Gene3D" id="2.160.10.10">
    <property type="entry name" value="Hexapeptide repeat proteins"/>
    <property type="match status" value="1"/>
</dbReference>
<evidence type="ECO:0000313" key="5">
    <source>
        <dbReference type="EMBL" id="ADN51378.1"/>
    </source>
</evidence>
<dbReference type="InterPro" id="IPR050179">
    <property type="entry name" value="Trans_hexapeptide_repeat"/>
</dbReference>
<dbReference type="SUPFAM" id="SSF51161">
    <property type="entry name" value="Trimeric LpxA-like enzymes"/>
    <property type="match status" value="1"/>
</dbReference>
<gene>
    <name evidence="5" type="ordered locus">Vdis_2006</name>
</gene>
<reference evidence="6" key="2">
    <citation type="journal article" date="2010" name="Stand. Genomic Sci.">
        <title>Complete genome sequence of Vulcanisaeta distributa type strain (IC-017T).</title>
        <authorList>
            <person name="Mavromatis K."/>
            <person name="Sikorski J."/>
            <person name="Pabst E."/>
            <person name="Teshima H."/>
            <person name="Lapidus A."/>
            <person name="Lucas S."/>
            <person name="Nolan M."/>
            <person name="Glavina Del Rio T."/>
            <person name="Cheng J."/>
            <person name="Bruce D."/>
            <person name="Goodwin L."/>
            <person name="Pitluck S."/>
            <person name="Liolios K."/>
            <person name="Ivanova N."/>
            <person name="Mikhailova N."/>
            <person name="Pati A."/>
            <person name="Chen A."/>
            <person name="Palaniappan K."/>
            <person name="Land M."/>
            <person name="Hauser L."/>
            <person name="Chang Y."/>
            <person name="Jeffries C."/>
            <person name="Rohde M."/>
            <person name="Spring S."/>
            <person name="Goker M."/>
            <person name="Wirth R."/>
            <person name="Woyke T."/>
            <person name="Bristow J."/>
            <person name="Eisen J."/>
            <person name="Markowitz V."/>
            <person name="Hugenholtz P."/>
            <person name="Klenk H."/>
            <person name="Kyrpides N."/>
        </authorList>
    </citation>
    <scope>NUCLEOTIDE SEQUENCE [LARGE SCALE GENOMIC DNA]</scope>
    <source>
        <strain evidence="6">DSM 14429 / JCM 11212 / NBRC 100878 / IC-017</strain>
    </source>
</reference>
<evidence type="ECO:0000256" key="2">
    <source>
        <dbReference type="ARBA" id="ARBA00022679"/>
    </source>
</evidence>
<dbReference type="InterPro" id="IPR018357">
    <property type="entry name" value="Hexapep_transf_CS"/>
</dbReference>
<keyword evidence="4" id="KW-0457">Lysine biosynthesis</keyword>
<keyword evidence="1" id="KW-0028">Amino-acid biosynthesis</keyword>
<evidence type="ECO:0000313" key="6">
    <source>
        <dbReference type="Proteomes" id="UP000006681"/>
    </source>
</evidence>
<dbReference type="RefSeq" id="WP_013337103.1">
    <property type="nucleotide sequence ID" value="NC_014537.1"/>
</dbReference>
<dbReference type="Pfam" id="PF14602">
    <property type="entry name" value="Hexapep_2"/>
    <property type="match status" value="1"/>
</dbReference>
<dbReference type="CDD" id="cd03358">
    <property type="entry name" value="LbH_WxcM_N_like"/>
    <property type="match status" value="1"/>
</dbReference>
<evidence type="ECO:0000256" key="3">
    <source>
        <dbReference type="ARBA" id="ARBA00022915"/>
    </source>
</evidence>
<organism evidence="5 6">
    <name type="scientific">Vulcanisaeta distributa (strain DSM 14429 / JCM 11212 / NBRC 100878 / IC-017)</name>
    <dbReference type="NCBI Taxonomy" id="572478"/>
    <lineage>
        <taxon>Archaea</taxon>
        <taxon>Thermoproteota</taxon>
        <taxon>Thermoprotei</taxon>
        <taxon>Thermoproteales</taxon>
        <taxon>Thermoproteaceae</taxon>
        <taxon>Vulcanisaeta</taxon>
    </lineage>
</organism>
<protein>
    <submittedName>
        <fullName evidence="5">Acetyl/acyl transferase related protein</fullName>
    </submittedName>
</protein>
<dbReference type="PROSITE" id="PS00101">
    <property type="entry name" value="HEXAPEP_TRANSFERASES"/>
    <property type="match status" value="1"/>
</dbReference>
<keyword evidence="2 5" id="KW-0808">Transferase</keyword>
<accession>E1QP13</accession>
<keyword evidence="6" id="KW-1185">Reference proteome</keyword>
<dbReference type="AlphaFoldDB" id="E1QP13"/>
<keyword evidence="3" id="KW-0220">Diaminopimelate biosynthesis</keyword>
<dbReference type="InterPro" id="IPR011004">
    <property type="entry name" value="Trimer_LpxA-like_sf"/>
</dbReference>